<dbReference type="SUPFAM" id="SSF46689">
    <property type="entry name" value="Homeodomain-like"/>
    <property type="match status" value="1"/>
</dbReference>
<name>A0A7C6ECG8_UNCW3</name>
<accession>A0A7C6ECG8</accession>
<dbReference type="EMBL" id="DTLI01000016">
    <property type="protein sequence ID" value="HHS51342.1"/>
    <property type="molecule type" value="Genomic_DNA"/>
</dbReference>
<dbReference type="InterPro" id="IPR009057">
    <property type="entry name" value="Homeodomain-like_sf"/>
</dbReference>
<sequence>MAHGIDTKERAFQLYVQGLSFAEISQETKVNKKTLLRWKRNFGWDIRRDRIIQDVQKKSDKKQTEILSQLYDKTLSLWHQVTDELQATSFRSKEGALNAYQMLTNLIIKFRPDSVELKDEALKRVFDVLFRHPKIGPLIEKHKDELLAEIDKELKKI</sequence>
<proteinExistence type="predicted"/>
<feature type="domain" description="Terminase ATPase subunit N-terminal" evidence="1">
    <location>
        <begin position="6"/>
        <end position="45"/>
    </location>
</feature>
<organism evidence="2">
    <name type="scientific">candidate division WOR-3 bacterium</name>
    <dbReference type="NCBI Taxonomy" id="2052148"/>
    <lineage>
        <taxon>Bacteria</taxon>
        <taxon>Bacteria division WOR-3</taxon>
    </lineage>
</organism>
<evidence type="ECO:0000259" key="1">
    <source>
        <dbReference type="Pfam" id="PF06056"/>
    </source>
</evidence>
<comment type="caution">
    <text evidence="2">The sequence shown here is derived from an EMBL/GenBank/DDBJ whole genome shotgun (WGS) entry which is preliminary data.</text>
</comment>
<gene>
    <name evidence="2" type="ORF">ENW73_00540</name>
</gene>
<dbReference type="AlphaFoldDB" id="A0A7C6ECG8"/>
<evidence type="ECO:0000313" key="2">
    <source>
        <dbReference type="EMBL" id="HHS51342.1"/>
    </source>
</evidence>
<dbReference type="InterPro" id="IPR010332">
    <property type="entry name" value="ATPase_terminase-su_N"/>
</dbReference>
<protein>
    <recommendedName>
        <fullName evidence="1">Terminase ATPase subunit N-terminal domain-containing protein</fullName>
    </recommendedName>
</protein>
<reference evidence="2" key="1">
    <citation type="journal article" date="2020" name="mSystems">
        <title>Genome- and Community-Level Interaction Insights into Carbon Utilization and Element Cycling Functions of Hydrothermarchaeota in Hydrothermal Sediment.</title>
        <authorList>
            <person name="Zhou Z."/>
            <person name="Liu Y."/>
            <person name="Xu W."/>
            <person name="Pan J."/>
            <person name="Luo Z.H."/>
            <person name="Li M."/>
        </authorList>
    </citation>
    <scope>NUCLEOTIDE SEQUENCE [LARGE SCALE GENOMIC DNA]</scope>
    <source>
        <strain evidence="2">SpSt-876</strain>
    </source>
</reference>
<dbReference type="Gene3D" id="1.10.10.60">
    <property type="entry name" value="Homeodomain-like"/>
    <property type="match status" value="1"/>
</dbReference>
<dbReference type="Pfam" id="PF06056">
    <property type="entry name" value="Terminase_5"/>
    <property type="match status" value="1"/>
</dbReference>